<evidence type="ECO:0000259" key="1">
    <source>
        <dbReference type="Pfam" id="PF08770"/>
    </source>
</evidence>
<dbReference type="InterPro" id="IPR014756">
    <property type="entry name" value="Ig_E-set"/>
</dbReference>
<dbReference type="InterPro" id="IPR013783">
    <property type="entry name" value="Ig-like_fold"/>
</dbReference>
<dbReference type="SUPFAM" id="SSF81296">
    <property type="entry name" value="E set domains"/>
    <property type="match status" value="1"/>
</dbReference>
<keyword evidence="2" id="KW-0614">Plasmid</keyword>
<dbReference type="Pfam" id="PF08770">
    <property type="entry name" value="SoxZ"/>
    <property type="match status" value="1"/>
</dbReference>
<dbReference type="NCBIfam" id="TIGR04490">
    <property type="entry name" value="SoxZ_true"/>
    <property type="match status" value="1"/>
</dbReference>
<feature type="domain" description="Sulphur oxidation protein SoxZ" evidence="1">
    <location>
        <begin position="11"/>
        <end position="99"/>
    </location>
</feature>
<gene>
    <name evidence="2" type="ORF">IE4872_PD01277</name>
</gene>
<name>A0A1L5NV60_9HYPH</name>
<dbReference type="Proteomes" id="UP000184749">
    <property type="component" value="Plasmid pRgalIE4872d"/>
</dbReference>
<dbReference type="EMBL" id="CP017105">
    <property type="protein sequence ID" value="APO71803.1"/>
    <property type="molecule type" value="Genomic_DNA"/>
</dbReference>
<evidence type="ECO:0000313" key="2">
    <source>
        <dbReference type="EMBL" id="APO71803.1"/>
    </source>
</evidence>
<proteinExistence type="predicted"/>
<reference evidence="2 3" key="1">
    <citation type="submission" date="2016-09" db="EMBL/GenBank/DDBJ databases">
        <title>The complete genome sequences of Rhizobium gallicum, symbiovars gallicum and phaseoli, symbionts associated to common bean (Phaseolus vulgaris).</title>
        <authorList>
            <person name="Bustos P."/>
            <person name="Santamaria R.I."/>
            <person name="Perez-Carrascal O.M."/>
            <person name="Juarez S."/>
            <person name="Lozano L."/>
            <person name="Martinez-Flores I."/>
            <person name="Martinez-Romero E."/>
            <person name="Cevallos M."/>
            <person name="Romero D."/>
            <person name="Davila G."/>
            <person name="Gonzalez V."/>
        </authorList>
    </citation>
    <scope>NUCLEOTIDE SEQUENCE [LARGE SCALE GENOMIC DNA]</scope>
    <source>
        <strain evidence="2 3">IE4872</strain>
        <plasmid evidence="3">prgalie4872d</plasmid>
    </source>
</reference>
<organism evidence="2 3">
    <name type="scientific">Rhizobium gallicum</name>
    <dbReference type="NCBI Taxonomy" id="56730"/>
    <lineage>
        <taxon>Bacteria</taxon>
        <taxon>Pseudomonadati</taxon>
        <taxon>Pseudomonadota</taxon>
        <taxon>Alphaproteobacteria</taxon>
        <taxon>Hyphomicrobiales</taxon>
        <taxon>Rhizobiaceae</taxon>
        <taxon>Rhizobium/Agrobacterium group</taxon>
        <taxon>Rhizobium</taxon>
    </lineage>
</organism>
<sequence>MTPIPRVMVPGTAAKGEVIPVKTIVQHKMETGLRTDGEGEVIPRKIINKFICRYGGVVVFSVDLHEAVSANPFFEFSLLATESGRMEFIWKEDGGAVYSLNHDIVVT</sequence>
<dbReference type="InterPro" id="IPR030995">
    <property type="entry name" value="SoxZ"/>
</dbReference>
<dbReference type="InterPro" id="IPR014880">
    <property type="entry name" value="SoxZ_dom"/>
</dbReference>
<dbReference type="AlphaFoldDB" id="A0A1L5NV60"/>
<dbReference type="Gene3D" id="2.60.40.10">
    <property type="entry name" value="Immunoglobulins"/>
    <property type="match status" value="1"/>
</dbReference>
<accession>A0A1L5NV60</accession>
<protein>
    <submittedName>
        <fullName evidence="2">Sulfur oxidation SoxZ protein</fullName>
    </submittedName>
</protein>
<evidence type="ECO:0000313" key="3">
    <source>
        <dbReference type="Proteomes" id="UP000184749"/>
    </source>
</evidence>
<geneLocation type="plasmid" evidence="3">
    <name>prgalie4872d</name>
</geneLocation>